<accession>A0A1U7LJN2</accession>
<dbReference type="OMA" id="TEMENMY"/>
<name>A0A1U7LJN2_NEOID</name>
<feature type="coiled-coil region" evidence="1">
    <location>
        <begin position="188"/>
        <end position="232"/>
    </location>
</feature>
<evidence type="ECO:0000313" key="4">
    <source>
        <dbReference type="Proteomes" id="UP000186594"/>
    </source>
</evidence>
<dbReference type="EMBL" id="LXFE01002668">
    <property type="protein sequence ID" value="OLL22865.1"/>
    <property type="molecule type" value="Genomic_DNA"/>
</dbReference>
<feature type="region of interest" description="Disordered" evidence="2">
    <location>
        <begin position="1"/>
        <end position="49"/>
    </location>
</feature>
<feature type="compositionally biased region" description="Low complexity" evidence="2">
    <location>
        <begin position="274"/>
        <end position="289"/>
    </location>
</feature>
<evidence type="ECO:0000256" key="1">
    <source>
        <dbReference type="SAM" id="Coils"/>
    </source>
</evidence>
<sequence length="351" mass="38952">MPPEMPKSPVRHTTSYSNLSNRLDSPPVSPTKKFQSPLKISHHPTDDDDDEKMALQHIITTTNTILQNLETLIRRSKDNAADLVLLKQNVASAMDRDHIVIQEVKELLPSLSSPGSTSVKSDSMHQLSSKLDELLTSRTAYSGGTSVPVKDYTETLSHIQQAITLSTHSITAISTQLKAQHHSQISYSEQLSQERTELDELLQQKLELSTDLSRLETTIRIRNDQLSTLEDRTSSLERRVLETTGYILDSNSKSKNRPASPQKPTNSSPRRHFSASQAQNRNSSDSSSSTKTKTWGKKMGSMFGKGDKENNSVPENEEMQFARGLAGYPGLSPESAYVKQLRSFSDGRAGT</sequence>
<keyword evidence="1" id="KW-0175">Coiled coil</keyword>
<protein>
    <submittedName>
        <fullName evidence="3">Uncharacterized protein</fullName>
    </submittedName>
</protein>
<keyword evidence="4" id="KW-1185">Reference proteome</keyword>
<evidence type="ECO:0000256" key="2">
    <source>
        <dbReference type="SAM" id="MobiDB-lite"/>
    </source>
</evidence>
<dbReference type="STRING" id="1198029.A0A1U7LJN2"/>
<evidence type="ECO:0000313" key="3">
    <source>
        <dbReference type="EMBL" id="OLL22865.1"/>
    </source>
</evidence>
<dbReference type="AlphaFoldDB" id="A0A1U7LJN2"/>
<proteinExistence type="predicted"/>
<organism evidence="3 4">
    <name type="scientific">Neolecta irregularis (strain DAH-3)</name>
    <dbReference type="NCBI Taxonomy" id="1198029"/>
    <lineage>
        <taxon>Eukaryota</taxon>
        <taxon>Fungi</taxon>
        <taxon>Dikarya</taxon>
        <taxon>Ascomycota</taxon>
        <taxon>Taphrinomycotina</taxon>
        <taxon>Neolectales</taxon>
        <taxon>Neolectaceae</taxon>
        <taxon>Neolecta</taxon>
    </lineage>
</organism>
<gene>
    <name evidence="3" type="ORF">NEOLI_004841</name>
</gene>
<dbReference type="Proteomes" id="UP000186594">
    <property type="component" value="Unassembled WGS sequence"/>
</dbReference>
<feature type="region of interest" description="Disordered" evidence="2">
    <location>
        <begin position="247"/>
        <end position="351"/>
    </location>
</feature>
<feature type="compositionally biased region" description="Polar residues" evidence="2">
    <location>
        <begin position="11"/>
        <end position="23"/>
    </location>
</feature>
<feature type="compositionally biased region" description="Polar residues" evidence="2">
    <location>
        <begin position="249"/>
        <end position="268"/>
    </location>
</feature>
<reference evidence="3 4" key="1">
    <citation type="submission" date="2016-04" db="EMBL/GenBank/DDBJ databases">
        <title>Evolutionary innovation and constraint leading to complex multicellularity in the Ascomycota.</title>
        <authorList>
            <person name="Cisse O."/>
            <person name="Nguyen A."/>
            <person name="Hewitt D.A."/>
            <person name="Jedd G."/>
            <person name="Stajich J.E."/>
        </authorList>
    </citation>
    <scope>NUCLEOTIDE SEQUENCE [LARGE SCALE GENOMIC DNA]</scope>
    <source>
        <strain evidence="3 4">DAH-3</strain>
    </source>
</reference>
<comment type="caution">
    <text evidence="3">The sequence shown here is derived from an EMBL/GenBank/DDBJ whole genome shotgun (WGS) entry which is preliminary data.</text>
</comment>